<evidence type="ECO:0000256" key="8">
    <source>
        <dbReference type="ARBA" id="ARBA00022839"/>
    </source>
</evidence>
<comment type="cofactor">
    <cofactor evidence="1">
        <name>Mg(2+)</name>
        <dbReference type="ChEBI" id="CHEBI:18420"/>
    </cofactor>
</comment>
<feature type="region of interest" description="Disordered" evidence="14">
    <location>
        <begin position="645"/>
        <end position="678"/>
    </location>
</feature>
<dbReference type="Pfam" id="PF00752">
    <property type="entry name" value="XPG_N"/>
    <property type="match status" value="1"/>
</dbReference>
<evidence type="ECO:0000256" key="1">
    <source>
        <dbReference type="ARBA" id="ARBA00001946"/>
    </source>
</evidence>
<evidence type="ECO:0000256" key="14">
    <source>
        <dbReference type="SAM" id="MobiDB-lite"/>
    </source>
</evidence>
<evidence type="ECO:0000256" key="2">
    <source>
        <dbReference type="ARBA" id="ARBA00004123"/>
    </source>
</evidence>
<evidence type="ECO:0000313" key="17">
    <source>
        <dbReference type="EMBL" id="KAF1980943.1"/>
    </source>
</evidence>
<dbReference type="EMBL" id="ML977213">
    <property type="protein sequence ID" value="KAF1980943.1"/>
    <property type="molecule type" value="Genomic_DNA"/>
</dbReference>
<feature type="domain" description="XPG N-terminal" evidence="16">
    <location>
        <begin position="1"/>
        <end position="99"/>
    </location>
</feature>
<dbReference type="InterPro" id="IPR029060">
    <property type="entry name" value="PIN-like_dom_sf"/>
</dbReference>
<keyword evidence="5" id="KW-0479">Metal-binding</keyword>
<sequence>MGIQGLLPFLKSIQKPCNLKKFAGQTIGVDAYGWLHRGTVSCAIDLALGKPTTRYVEFAMSRVRMLVHFGIKPYLVFDGDYLPGKASTETDRATRRAESRKLGLELLSVGKTSDAQSELQKAVDVTPEMARMLIEELKHSNIDFVVAPYEADSQLAYLERKGIIHGILSEDSDLLVFGARVLLTKLDQYGDCVMIRRDDFTACREVSLVGWTDADFRRMAILSGCDYLTNITNMGLKTAYRLIRKHKTVERVVRACQFEGKFKVRPNYLADFSQAEMTFLYQWVYCPLAKSLVNYNNVPDGMDASDHPYIGHYVENDVAIGVARGDLHPNTKKPMIIPSSARKSYKAIPPPRKQSVTDTPDLKKGQSIESFFKPKRTPLAELDPNSFAISPHQHNLLDAAARSSWVARVAPAYAQDPSVRHSLPGEIPQASRRSVSDTHPRAHTAHPSKRQRLCSDSATIGGAMGTHRVLEGTSRFFANSNNNFDADLSPSIGRISRKDKKKDEFSLWSDDSVEEAMMSLAEAEPTPIAPPSKKPRKSKKSNINVYVEPDAIQEMQALEALSPKAETSQESVATASTLQDSRSSNSSATTPGTSLGNLTPPSQPFVADDKPNFDKFLSVGISELRERYSYQISAADISMQTPHVQFSQRAKLSRTSSAPGKLNGKSKRKAMRDSGIAMETPEVQEYPIEAITAAEDLVDAYCGSVNRRVLPGLKDLVQQRQSEAAHAEVTNPDDDHILEWPVLQGTVVVPGSDDIECEDEPELHAKGLATSNKKAIGGMTKDRAHHATIMPHGSEDLLLFPDSADECDESSTEDDSAVKKLDLARFAYAA</sequence>
<dbReference type="Gene3D" id="3.40.50.1010">
    <property type="entry name" value="5'-nuclease"/>
    <property type="match status" value="1"/>
</dbReference>
<comment type="subcellular location">
    <subcellularLocation>
        <location evidence="2">Nucleus</location>
    </subcellularLocation>
</comment>
<feature type="region of interest" description="Disordered" evidence="14">
    <location>
        <begin position="563"/>
        <end position="609"/>
    </location>
</feature>
<evidence type="ECO:0000256" key="12">
    <source>
        <dbReference type="ARBA" id="ARBA00023204"/>
    </source>
</evidence>
<dbReference type="GO" id="GO:0003677">
    <property type="term" value="F:DNA binding"/>
    <property type="evidence" value="ECO:0007669"/>
    <property type="project" value="UniProtKB-KW"/>
</dbReference>
<evidence type="ECO:0000256" key="5">
    <source>
        <dbReference type="ARBA" id="ARBA00022723"/>
    </source>
</evidence>
<dbReference type="CDD" id="cd09908">
    <property type="entry name" value="H3TH_EXO1"/>
    <property type="match status" value="1"/>
</dbReference>
<dbReference type="SUPFAM" id="SSF88723">
    <property type="entry name" value="PIN domain-like"/>
    <property type="match status" value="1"/>
</dbReference>
<evidence type="ECO:0000256" key="7">
    <source>
        <dbReference type="ARBA" id="ARBA00022801"/>
    </source>
</evidence>
<dbReference type="InterPro" id="IPR006086">
    <property type="entry name" value="XPG-I_dom"/>
</dbReference>
<evidence type="ECO:0000256" key="3">
    <source>
        <dbReference type="ARBA" id="ARBA00010563"/>
    </source>
</evidence>
<dbReference type="Pfam" id="PF00867">
    <property type="entry name" value="XPG_I"/>
    <property type="match status" value="1"/>
</dbReference>
<feature type="compositionally biased region" description="Basic residues" evidence="14">
    <location>
        <begin position="441"/>
        <end position="452"/>
    </location>
</feature>
<feature type="region of interest" description="Disordered" evidence="14">
    <location>
        <begin position="419"/>
        <end position="453"/>
    </location>
</feature>
<dbReference type="InterPro" id="IPR037315">
    <property type="entry name" value="EXO1_H3TH"/>
</dbReference>
<dbReference type="CDD" id="cd09857">
    <property type="entry name" value="PIN_EXO1"/>
    <property type="match status" value="1"/>
</dbReference>
<evidence type="ECO:0000256" key="4">
    <source>
        <dbReference type="ARBA" id="ARBA00022722"/>
    </source>
</evidence>
<dbReference type="Proteomes" id="UP000800041">
    <property type="component" value="Unassembled WGS sequence"/>
</dbReference>
<dbReference type="AlphaFoldDB" id="A0A6G1GJ15"/>
<organism evidence="17 18">
    <name type="scientific">Aulographum hederae CBS 113979</name>
    <dbReference type="NCBI Taxonomy" id="1176131"/>
    <lineage>
        <taxon>Eukaryota</taxon>
        <taxon>Fungi</taxon>
        <taxon>Dikarya</taxon>
        <taxon>Ascomycota</taxon>
        <taxon>Pezizomycotina</taxon>
        <taxon>Dothideomycetes</taxon>
        <taxon>Pleosporomycetidae</taxon>
        <taxon>Aulographales</taxon>
        <taxon>Aulographaceae</taxon>
    </lineage>
</organism>
<protein>
    <submittedName>
        <fullName evidence="17">Uncharacterized protein</fullName>
    </submittedName>
</protein>
<keyword evidence="8" id="KW-0269">Exonuclease</keyword>
<keyword evidence="4" id="KW-0540">Nuclease</keyword>
<dbReference type="InterPro" id="IPR006084">
    <property type="entry name" value="XPG/Rad2"/>
</dbReference>
<dbReference type="FunFam" id="3.40.50.1010:FF:000002">
    <property type="entry name" value="Exonuclease 1, putative"/>
    <property type="match status" value="1"/>
</dbReference>
<dbReference type="Gene3D" id="1.10.150.20">
    <property type="entry name" value="5' to 3' exonuclease, C-terminal subdomain"/>
    <property type="match status" value="1"/>
</dbReference>
<keyword evidence="10" id="KW-0267">Excision nuclease</keyword>
<dbReference type="PANTHER" id="PTHR11081:SF65">
    <property type="entry name" value="DNA DAMAGE-INDUCIBLE PROTEIN DIN7-RELATED"/>
    <property type="match status" value="1"/>
</dbReference>
<evidence type="ECO:0000259" key="15">
    <source>
        <dbReference type="SMART" id="SM00484"/>
    </source>
</evidence>
<evidence type="ECO:0000256" key="11">
    <source>
        <dbReference type="ARBA" id="ARBA00023125"/>
    </source>
</evidence>
<dbReference type="GO" id="GO:0046872">
    <property type="term" value="F:metal ion binding"/>
    <property type="evidence" value="ECO:0007669"/>
    <property type="project" value="UniProtKB-KW"/>
</dbReference>
<evidence type="ECO:0000256" key="10">
    <source>
        <dbReference type="ARBA" id="ARBA00022881"/>
    </source>
</evidence>
<reference evidence="17" key="1">
    <citation type="journal article" date="2020" name="Stud. Mycol.">
        <title>101 Dothideomycetes genomes: a test case for predicting lifestyles and emergence of pathogens.</title>
        <authorList>
            <person name="Haridas S."/>
            <person name="Albert R."/>
            <person name="Binder M."/>
            <person name="Bloem J."/>
            <person name="Labutti K."/>
            <person name="Salamov A."/>
            <person name="Andreopoulos B."/>
            <person name="Baker S."/>
            <person name="Barry K."/>
            <person name="Bills G."/>
            <person name="Bluhm B."/>
            <person name="Cannon C."/>
            <person name="Castanera R."/>
            <person name="Culley D."/>
            <person name="Daum C."/>
            <person name="Ezra D."/>
            <person name="Gonzalez J."/>
            <person name="Henrissat B."/>
            <person name="Kuo A."/>
            <person name="Liang C."/>
            <person name="Lipzen A."/>
            <person name="Lutzoni F."/>
            <person name="Magnuson J."/>
            <person name="Mondo S."/>
            <person name="Nolan M."/>
            <person name="Ohm R."/>
            <person name="Pangilinan J."/>
            <person name="Park H.-J."/>
            <person name="Ramirez L."/>
            <person name="Alfaro M."/>
            <person name="Sun H."/>
            <person name="Tritt A."/>
            <person name="Yoshinaga Y."/>
            <person name="Zwiers L.-H."/>
            <person name="Turgeon B."/>
            <person name="Goodwin S."/>
            <person name="Spatafora J."/>
            <person name="Crous P."/>
            <person name="Grigoriev I."/>
        </authorList>
    </citation>
    <scope>NUCLEOTIDE SEQUENCE</scope>
    <source>
        <strain evidence="17">CBS 113979</strain>
    </source>
</reference>
<keyword evidence="12" id="KW-0234">DNA repair</keyword>
<accession>A0A6G1GJ15</accession>
<keyword evidence="18" id="KW-1185">Reference proteome</keyword>
<dbReference type="InterPro" id="IPR044752">
    <property type="entry name" value="PIN-like_EXO1"/>
</dbReference>
<keyword evidence="11" id="KW-0238">DNA-binding</keyword>
<dbReference type="GO" id="GO:0005634">
    <property type="term" value="C:nucleus"/>
    <property type="evidence" value="ECO:0007669"/>
    <property type="project" value="UniProtKB-SubCell"/>
</dbReference>
<keyword evidence="13" id="KW-0539">Nucleus</keyword>
<keyword evidence="9" id="KW-0460">Magnesium</keyword>
<proteinExistence type="inferred from homology"/>
<keyword evidence="7" id="KW-0378">Hydrolase</keyword>
<feature type="compositionally biased region" description="Polar residues" evidence="14">
    <location>
        <begin position="565"/>
        <end position="600"/>
    </location>
</feature>
<dbReference type="InterPro" id="IPR008918">
    <property type="entry name" value="HhH2"/>
</dbReference>
<keyword evidence="6" id="KW-0227">DNA damage</keyword>
<dbReference type="FunFam" id="1.10.150.20:FF:000011">
    <property type="entry name" value="exonuclease 1"/>
    <property type="match status" value="1"/>
</dbReference>
<feature type="region of interest" description="Disordered" evidence="14">
    <location>
        <begin position="522"/>
        <end position="542"/>
    </location>
</feature>
<feature type="region of interest" description="Disordered" evidence="14">
    <location>
        <begin position="341"/>
        <end position="369"/>
    </location>
</feature>
<dbReference type="InterPro" id="IPR006085">
    <property type="entry name" value="XPG_DNA_repair_N"/>
</dbReference>
<dbReference type="InterPro" id="IPR036279">
    <property type="entry name" value="5-3_exonuclease_C_sf"/>
</dbReference>
<dbReference type="InterPro" id="IPR019974">
    <property type="entry name" value="XPG_CS"/>
</dbReference>
<dbReference type="PANTHER" id="PTHR11081">
    <property type="entry name" value="FLAP ENDONUCLEASE FAMILY MEMBER"/>
    <property type="match status" value="1"/>
</dbReference>
<evidence type="ECO:0000256" key="13">
    <source>
        <dbReference type="ARBA" id="ARBA00023242"/>
    </source>
</evidence>
<evidence type="ECO:0000256" key="6">
    <source>
        <dbReference type="ARBA" id="ARBA00022763"/>
    </source>
</evidence>
<dbReference type="PRINTS" id="PR00853">
    <property type="entry name" value="XPGRADSUPER"/>
</dbReference>
<evidence type="ECO:0000259" key="16">
    <source>
        <dbReference type="SMART" id="SM00485"/>
    </source>
</evidence>
<feature type="domain" description="XPG-I" evidence="15">
    <location>
        <begin position="138"/>
        <end position="208"/>
    </location>
</feature>
<dbReference type="SUPFAM" id="SSF47807">
    <property type="entry name" value="5' to 3' exonuclease, C-terminal subdomain"/>
    <property type="match status" value="1"/>
</dbReference>
<comment type="similarity">
    <text evidence="3">Belongs to the XPG/RAD2 endonuclease family. EXO1 subfamily.</text>
</comment>
<dbReference type="GO" id="GO:0006281">
    <property type="term" value="P:DNA repair"/>
    <property type="evidence" value="ECO:0007669"/>
    <property type="project" value="UniProtKB-KW"/>
</dbReference>
<name>A0A6G1GJ15_9PEZI</name>
<evidence type="ECO:0000256" key="9">
    <source>
        <dbReference type="ARBA" id="ARBA00022842"/>
    </source>
</evidence>
<dbReference type="SMART" id="SM00485">
    <property type="entry name" value="XPGN"/>
    <property type="match status" value="1"/>
</dbReference>
<dbReference type="SMART" id="SM00484">
    <property type="entry name" value="XPGI"/>
    <property type="match status" value="1"/>
</dbReference>
<dbReference type="OrthoDB" id="26491at2759"/>
<feature type="compositionally biased region" description="Polar residues" evidence="14">
    <location>
        <begin position="645"/>
        <end position="658"/>
    </location>
</feature>
<gene>
    <name evidence="17" type="ORF">K402DRAFT_254198</name>
</gene>
<evidence type="ECO:0000313" key="18">
    <source>
        <dbReference type="Proteomes" id="UP000800041"/>
    </source>
</evidence>
<dbReference type="GO" id="GO:0035312">
    <property type="term" value="F:5'-3' DNA exonuclease activity"/>
    <property type="evidence" value="ECO:0007669"/>
    <property type="project" value="InterPro"/>
</dbReference>
<dbReference type="GO" id="GO:0017108">
    <property type="term" value="F:5'-flap endonuclease activity"/>
    <property type="evidence" value="ECO:0007669"/>
    <property type="project" value="TreeGrafter"/>
</dbReference>
<dbReference type="PROSITE" id="PS00842">
    <property type="entry name" value="XPG_2"/>
    <property type="match status" value="1"/>
</dbReference>
<dbReference type="SMART" id="SM00279">
    <property type="entry name" value="HhH2"/>
    <property type="match status" value="1"/>
</dbReference>